<keyword evidence="10" id="KW-1185">Reference proteome</keyword>
<keyword evidence="6 8" id="KW-0699">rRNA-binding</keyword>
<dbReference type="GO" id="GO:0003735">
    <property type="term" value="F:structural constituent of ribosome"/>
    <property type="evidence" value="ECO:0007669"/>
    <property type="project" value="InterPro"/>
</dbReference>
<dbReference type="Pfam" id="PF00252">
    <property type="entry name" value="Ribosomal_L16"/>
    <property type="match status" value="1"/>
</dbReference>
<dbReference type="PANTHER" id="PTHR12220:SF13">
    <property type="entry name" value="LARGE RIBOSOMAL SUBUNIT PROTEIN UL16M"/>
    <property type="match status" value="1"/>
</dbReference>
<dbReference type="RefSeq" id="WP_132014708.1">
    <property type="nucleotide sequence ID" value="NZ_SLUN01000015.1"/>
</dbReference>
<dbReference type="OrthoDB" id="9802589at2"/>
<dbReference type="PROSITE" id="PS00586">
    <property type="entry name" value="RIBOSOMAL_L16_1"/>
    <property type="match status" value="1"/>
</dbReference>
<dbReference type="SUPFAM" id="SSF54686">
    <property type="entry name" value="Ribosomal protein L16p/L10e"/>
    <property type="match status" value="1"/>
</dbReference>
<dbReference type="PANTHER" id="PTHR12220">
    <property type="entry name" value="50S/60S RIBOSOMAL PROTEIN L16"/>
    <property type="match status" value="1"/>
</dbReference>
<dbReference type="PRINTS" id="PR00060">
    <property type="entry name" value="RIBOSOMALL16"/>
</dbReference>
<evidence type="ECO:0000256" key="8">
    <source>
        <dbReference type="RuleBase" id="RU004414"/>
    </source>
</evidence>
<dbReference type="GO" id="GO:0000049">
    <property type="term" value="F:tRNA binding"/>
    <property type="evidence" value="ECO:0007669"/>
    <property type="project" value="UniProtKB-KW"/>
</dbReference>
<dbReference type="PROSITE" id="PS00701">
    <property type="entry name" value="RIBOSOMAL_L16_2"/>
    <property type="match status" value="1"/>
</dbReference>
<dbReference type="InterPro" id="IPR020798">
    <property type="entry name" value="Ribosomal_uL16_CS"/>
</dbReference>
<name>A0A4V2QE28_HYDET</name>
<evidence type="ECO:0000256" key="1">
    <source>
        <dbReference type="ARBA" id="ARBA00008931"/>
    </source>
</evidence>
<gene>
    <name evidence="6" type="primary">rplP</name>
    <name evidence="9" type="ORF">EDC14_101510</name>
</gene>
<protein>
    <recommendedName>
        <fullName evidence="5 6">Large ribosomal subunit protein uL16</fullName>
    </recommendedName>
</protein>
<organism evidence="9 10">
    <name type="scientific">Hydrogenispora ethanolica</name>
    <dbReference type="NCBI Taxonomy" id="1082276"/>
    <lineage>
        <taxon>Bacteria</taxon>
        <taxon>Bacillati</taxon>
        <taxon>Bacillota</taxon>
        <taxon>Hydrogenispora</taxon>
    </lineage>
</organism>
<keyword evidence="6 8" id="KW-0694">RNA-binding</keyword>
<comment type="caution">
    <text evidence="9">The sequence shown here is derived from an EMBL/GenBank/DDBJ whole genome shotgun (WGS) entry which is preliminary data.</text>
</comment>
<evidence type="ECO:0000256" key="5">
    <source>
        <dbReference type="ARBA" id="ARBA00035198"/>
    </source>
</evidence>
<accession>A0A4V2QE28</accession>
<dbReference type="NCBIfam" id="TIGR01164">
    <property type="entry name" value="rplP_bact"/>
    <property type="match status" value="1"/>
</dbReference>
<evidence type="ECO:0000256" key="6">
    <source>
        <dbReference type="HAMAP-Rule" id="MF_01342"/>
    </source>
</evidence>
<evidence type="ECO:0000313" key="10">
    <source>
        <dbReference type="Proteomes" id="UP000295008"/>
    </source>
</evidence>
<keyword evidence="2 6" id="KW-0820">tRNA-binding</keyword>
<dbReference type="GO" id="GO:0019843">
    <property type="term" value="F:rRNA binding"/>
    <property type="evidence" value="ECO:0007669"/>
    <property type="project" value="UniProtKB-UniRule"/>
</dbReference>
<dbReference type="InterPro" id="IPR036920">
    <property type="entry name" value="Ribosomal_uL16_sf"/>
</dbReference>
<evidence type="ECO:0000313" key="9">
    <source>
        <dbReference type="EMBL" id="TCL66467.1"/>
    </source>
</evidence>
<dbReference type="GO" id="GO:0006412">
    <property type="term" value="P:translation"/>
    <property type="evidence" value="ECO:0007669"/>
    <property type="project" value="UniProtKB-UniRule"/>
</dbReference>
<keyword evidence="3 6" id="KW-0689">Ribosomal protein</keyword>
<dbReference type="Gene3D" id="3.90.1170.10">
    <property type="entry name" value="Ribosomal protein L10e/L16"/>
    <property type="match status" value="1"/>
</dbReference>
<dbReference type="Proteomes" id="UP000295008">
    <property type="component" value="Unassembled WGS sequence"/>
</dbReference>
<evidence type="ECO:0000256" key="2">
    <source>
        <dbReference type="ARBA" id="ARBA00022555"/>
    </source>
</evidence>
<dbReference type="InterPro" id="IPR047873">
    <property type="entry name" value="Ribosomal_uL16"/>
</dbReference>
<dbReference type="AlphaFoldDB" id="A0A4V2QE28"/>
<comment type="subunit">
    <text evidence="6 8">Part of the 50S ribosomal subunit.</text>
</comment>
<dbReference type="InterPro" id="IPR016180">
    <property type="entry name" value="Ribosomal_uL16_dom"/>
</dbReference>
<reference evidence="9 10" key="1">
    <citation type="submission" date="2019-03" db="EMBL/GenBank/DDBJ databases">
        <title>Genomic Encyclopedia of Type Strains, Phase IV (KMG-IV): sequencing the most valuable type-strain genomes for metagenomic binning, comparative biology and taxonomic classification.</title>
        <authorList>
            <person name="Goeker M."/>
        </authorList>
    </citation>
    <scope>NUCLEOTIDE SEQUENCE [LARGE SCALE GENOMIC DNA]</scope>
    <source>
        <strain evidence="9 10">LX-B</strain>
    </source>
</reference>
<sequence>MLVPKRVKHRKLHRGRMKGKAMKGSQLILGDYGLQALEPGWITNVQIEAARIALTRHIKRGGKVWIKIFPDKSVTAKPAETRMGSGKGSPEHWVAVVKPGRILFEITGVEEELAREATRLAAHKLPIKCKFIKREEAGGEVHES</sequence>
<evidence type="ECO:0000256" key="7">
    <source>
        <dbReference type="RuleBase" id="RU004413"/>
    </source>
</evidence>
<proteinExistence type="inferred from homology"/>
<dbReference type="CDD" id="cd01433">
    <property type="entry name" value="Ribosomal_L16_L10e"/>
    <property type="match status" value="1"/>
</dbReference>
<dbReference type="GO" id="GO:0022625">
    <property type="term" value="C:cytosolic large ribosomal subunit"/>
    <property type="evidence" value="ECO:0007669"/>
    <property type="project" value="TreeGrafter"/>
</dbReference>
<dbReference type="FunFam" id="3.90.1170.10:FF:000001">
    <property type="entry name" value="50S ribosomal protein L16"/>
    <property type="match status" value="1"/>
</dbReference>
<dbReference type="InterPro" id="IPR000114">
    <property type="entry name" value="Ribosomal_uL16_bact-type"/>
</dbReference>
<keyword evidence="4 6" id="KW-0687">Ribonucleoprotein</keyword>
<dbReference type="EMBL" id="SLUN01000015">
    <property type="protein sequence ID" value="TCL66467.1"/>
    <property type="molecule type" value="Genomic_DNA"/>
</dbReference>
<comment type="function">
    <text evidence="6 8">Binds 23S rRNA and is also seen to make contacts with the A and possibly P site tRNAs.</text>
</comment>
<comment type="similarity">
    <text evidence="1 6 7">Belongs to the universal ribosomal protein uL16 family.</text>
</comment>
<dbReference type="HAMAP" id="MF_01342">
    <property type="entry name" value="Ribosomal_uL16"/>
    <property type="match status" value="1"/>
</dbReference>
<evidence type="ECO:0000256" key="4">
    <source>
        <dbReference type="ARBA" id="ARBA00023274"/>
    </source>
</evidence>
<evidence type="ECO:0000256" key="3">
    <source>
        <dbReference type="ARBA" id="ARBA00022980"/>
    </source>
</evidence>